<evidence type="ECO:0000313" key="4">
    <source>
        <dbReference type="RefSeq" id="XP_014373459.1"/>
    </source>
</evidence>
<evidence type="ECO:0000313" key="3">
    <source>
        <dbReference type="RefSeq" id="XP_006019674.1"/>
    </source>
</evidence>
<dbReference type="CTD" id="2272"/>
<dbReference type="RefSeq" id="XP_014373459.1">
    <property type="nucleotide sequence ID" value="XM_014517973.2"/>
</dbReference>
<evidence type="ECO:0000313" key="6">
    <source>
        <dbReference type="RefSeq" id="XP_025054770.1"/>
    </source>
</evidence>
<sequence>MAWFEARSSETSMNVTTPTQGGSYITHQYKWPKGLNFSHINITNPFDPTSRRCKEGYNNCFCSAVPWGINPQGIEWFRPDNSLTWDPRTVTPPWYLTLPPCANCKPGSTSVITRSPLVKPTPIVTWNVSLAVNISSNQTWYSFYYPALRVALISSACHSGALPVLQSGPPERARQAFQFSGNCAQLSTPTPLGMLWACSDGCLYTTLPATLSGVQCFLTTVSLCPPLYAITSRPPSLTLLRRHKREPVWSSLSSGEKVEQFFKWGLEGSLGWGILGIGKARVAIAQLAEQVELLANHTAKSLNLLNRQ</sequence>
<dbReference type="RefSeq" id="XP_006019674.1">
    <property type="nucleotide sequence ID" value="XM_006019612.2"/>
</dbReference>
<protein>
    <submittedName>
        <fullName evidence="2 3">Bis(5'-adenosyl)-triphosphatase isoform X1</fullName>
    </submittedName>
</protein>
<accession>A0A1U7RKC4</accession>
<evidence type="ECO:0000313" key="1">
    <source>
        <dbReference type="Proteomes" id="UP000189705"/>
    </source>
</evidence>
<dbReference type="GeneID" id="102377015"/>
<gene>
    <name evidence="2 3 4 5 6 7" type="primary">FHIT</name>
</gene>
<dbReference type="RefSeq" id="XP_025054770.1">
    <property type="nucleotide sequence ID" value="XM_025198985.1"/>
</dbReference>
<name>A0A1U7RKC4_ALLSI</name>
<dbReference type="Proteomes" id="UP000189705">
    <property type="component" value="Unplaced"/>
</dbReference>
<evidence type="ECO:0000313" key="5">
    <source>
        <dbReference type="RefSeq" id="XP_025054769.1"/>
    </source>
</evidence>
<dbReference type="KEGG" id="asn:102377015"/>
<organism evidence="2">
    <name type="scientific">Alligator sinensis</name>
    <name type="common">Chinese alligator</name>
    <dbReference type="NCBI Taxonomy" id="38654"/>
    <lineage>
        <taxon>Eukaryota</taxon>
        <taxon>Metazoa</taxon>
        <taxon>Chordata</taxon>
        <taxon>Craniata</taxon>
        <taxon>Vertebrata</taxon>
        <taxon>Euteleostomi</taxon>
        <taxon>Archelosauria</taxon>
        <taxon>Archosauria</taxon>
        <taxon>Crocodylia</taxon>
        <taxon>Alligatoridae</taxon>
        <taxon>Alligatorinae</taxon>
        <taxon>Alligator</taxon>
    </lineage>
</organism>
<evidence type="ECO:0000313" key="7">
    <source>
        <dbReference type="RefSeq" id="XP_025054772.1"/>
    </source>
</evidence>
<dbReference type="RefSeq" id="XP_006019670.1">
    <property type="nucleotide sequence ID" value="XM_006019608.2"/>
</dbReference>
<dbReference type="RefSeq" id="XP_025054769.1">
    <property type="nucleotide sequence ID" value="XM_025198984.1"/>
</dbReference>
<evidence type="ECO:0000313" key="2">
    <source>
        <dbReference type="RefSeq" id="XP_006019670.1"/>
    </source>
</evidence>
<proteinExistence type="predicted"/>
<dbReference type="AlphaFoldDB" id="A0A1U7RKC4"/>
<keyword evidence="1" id="KW-1185">Reference proteome</keyword>
<dbReference type="RefSeq" id="XP_025054772.1">
    <property type="nucleotide sequence ID" value="XM_025198987.1"/>
</dbReference>
<reference evidence="2 3" key="1">
    <citation type="submission" date="2022-04" db="UniProtKB">
        <authorList>
            <consortium name="RefSeq"/>
        </authorList>
    </citation>
    <scope>IDENTIFICATION</scope>
</reference>